<dbReference type="InterPro" id="IPR036328">
    <property type="entry name" value="MliC_sf"/>
</dbReference>
<keyword evidence="8" id="KW-1185">Reference proteome</keyword>
<organism evidence="7 8">
    <name type="scientific">Gluconobacter thailandicus NBRC 3257</name>
    <dbReference type="NCBI Taxonomy" id="1381097"/>
    <lineage>
        <taxon>Bacteria</taxon>
        <taxon>Pseudomonadati</taxon>
        <taxon>Pseudomonadota</taxon>
        <taxon>Alphaproteobacteria</taxon>
        <taxon>Acetobacterales</taxon>
        <taxon>Acetobacteraceae</taxon>
        <taxon>Gluconobacter</taxon>
    </lineage>
</organism>
<evidence type="ECO:0000256" key="3">
    <source>
        <dbReference type="ARBA" id="ARBA00023139"/>
    </source>
</evidence>
<keyword evidence="4" id="KW-0449">Lipoprotein</keyword>
<accession>A0ABQ0IU87</accession>
<evidence type="ECO:0000256" key="1">
    <source>
        <dbReference type="ARBA" id="ARBA00022729"/>
    </source>
</evidence>
<comment type="caution">
    <text evidence="7">The sequence shown here is derived from an EMBL/GenBank/DDBJ whole genome shotgun (WGS) entry which is preliminary data.</text>
</comment>
<dbReference type="InterPro" id="IPR018660">
    <property type="entry name" value="MliC"/>
</dbReference>
<dbReference type="Proteomes" id="UP000018209">
    <property type="component" value="Unassembled WGS sequence"/>
</dbReference>
<dbReference type="SUPFAM" id="SSF141488">
    <property type="entry name" value="YdhA-like"/>
    <property type="match status" value="1"/>
</dbReference>
<reference evidence="7 8" key="1">
    <citation type="submission" date="2013-08" db="EMBL/GenBank/DDBJ databases">
        <title>Gluconobacter thailandicus NBRC 3257 whole genome sequence.</title>
        <authorList>
            <person name="Matsutani M."/>
            <person name="Yakushi T."/>
            <person name="Matsushita K."/>
        </authorList>
    </citation>
    <scope>NUCLEOTIDE SEQUENCE [LARGE SCALE GENOMIC DNA]</scope>
    <source>
        <strain evidence="7 8">NBRC 3257</strain>
    </source>
</reference>
<dbReference type="EMBL" id="BASM01000011">
    <property type="protein sequence ID" value="GAD25776.1"/>
    <property type="molecule type" value="Genomic_DNA"/>
</dbReference>
<evidence type="ECO:0000259" key="6">
    <source>
        <dbReference type="Pfam" id="PF09864"/>
    </source>
</evidence>
<dbReference type="Gene3D" id="2.40.128.200">
    <property type="match status" value="1"/>
</dbReference>
<evidence type="ECO:0000313" key="7">
    <source>
        <dbReference type="EMBL" id="GAD25776.1"/>
    </source>
</evidence>
<evidence type="ECO:0000256" key="2">
    <source>
        <dbReference type="ARBA" id="ARBA00023136"/>
    </source>
</evidence>
<keyword evidence="2" id="KW-0472">Membrane</keyword>
<proteinExistence type="predicted"/>
<keyword evidence="3" id="KW-0564">Palmitate</keyword>
<evidence type="ECO:0000256" key="4">
    <source>
        <dbReference type="ARBA" id="ARBA00023288"/>
    </source>
</evidence>
<evidence type="ECO:0000313" key="8">
    <source>
        <dbReference type="Proteomes" id="UP000018209"/>
    </source>
</evidence>
<name>A0ABQ0IU87_GLUTH</name>
<keyword evidence="1 5" id="KW-0732">Signal</keyword>
<evidence type="ECO:0000256" key="5">
    <source>
        <dbReference type="SAM" id="SignalP"/>
    </source>
</evidence>
<dbReference type="Pfam" id="PF09864">
    <property type="entry name" value="MliC"/>
    <property type="match status" value="1"/>
</dbReference>
<feature type="signal peptide" evidence="5">
    <location>
        <begin position="1"/>
        <end position="22"/>
    </location>
</feature>
<feature type="chain" id="PRO_5046376444" description="C-type lysozyme inhibitor domain-containing protein" evidence="5">
    <location>
        <begin position="23"/>
        <end position="135"/>
    </location>
</feature>
<gene>
    <name evidence="7" type="ORF">NBRC3257_0775</name>
</gene>
<feature type="domain" description="C-type lysozyme inhibitor" evidence="6">
    <location>
        <begin position="64"/>
        <end position="123"/>
    </location>
</feature>
<protein>
    <recommendedName>
        <fullName evidence="6">C-type lysozyme inhibitor domain-containing protein</fullName>
    </recommendedName>
</protein>
<sequence>MMKKYSIGLLSFFCLATDMAMAASANSLQIKLLSGTKVDRQTAVYTCSAKDRNATDLLAALPENRVTVQYLNAGDISLAVLQVGGQTQVFSNVIAADGAKYAAAQYIWWSKGDDALFSSATDDKALVTCRPASKG</sequence>